<accession>A0A2M9G6G0</accession>
<dbReference type="PANTHER" id="PTHR37954:SF3">
    <property type="entry name" value="DUF169 DOMAIN-CONTAINING PROTEIN"/>
    <property type="match status" value="1"/>
</dbReference>
<dbReference type="AlphaFoldDB" id="A0A2M9G6G0"/>
<dbReference type="Pfam" id="PF02596">
    <property type="entry name" value="DUF169"/>
    <property type="match status" value="1"/>
</dbReference>
<organism evidence="1 2">
    <name type="scientific">Minwuia thermotolerans</name>
    <dbReference type="NCBI Taxonomy" id="2056226"/>
    <lineage>
        <taxon>Bacteria</taxon>
        <taxon>Pseudomonadati</taxon>
        <taxon>Pseudomonadota</taxon>
        <taxon>Alphaproteobacteria</taxon>
        <taxon>Minwuiales</taxon>
        <taxon>Minwuiaceae</taxon>
        <taxon>Minwuia</taxon>
    </lineage>
</organism>
<dbReference type="EMBL" id="PHIG01000006">
    <property type="protein sequence ID" value="PJK31294.1"/>
    <property type="molecule type" value="Genomic_DNA"/>
</dbReference>
<dbReference type="PANTHER" id="PTHR37954">
    <property type="entry name" value="BLL4979 PROTEIN"/>
    <property type="match status" value="1"/>
</dbReference>
<proteinExistence type="predicted"/>
<comment type="caution">
    <text evidence="1">The sequence shown here is derived from an EMBL/GenBank/DDBJ whole genome shotgun (WGS) entry which is preliminary data.</text>
</comment>
<evidence type="ECO:0000313" key="2">
    <source>
        <dbReference type="Proteomes" id="UP000229498"/>
    </source>
</evidence>
<gene>
    <name evidence="1" type="ORF">CVT23_02210</name>
</gene>
<reference evidence="1 2" key="1">
    <citation type="submission" date="2017-11" db="EMBL/GenBank/DDBJ databases">
        <title>Draft genome sequence of Rhizobiales bacterium SY3-13.</title>
        <authorList>
            <person name="Sun C."/>
        </authorList>
    </citation>
    <scope>NUCLEOTIDE SEQUENCE [LARGE SCALE GENOMIC DNA]</scope>
    <source>
        <strain evidence="1 2">SY3-13</strain>
    </source>
</reference>
<sequence length="270" mass="29644">MADTAPAKAWEDITEPESYDWNAILDGLNTYLRLRTTPIGMKLFETVEEMEAIKRIRRPGSIHTTDQIVGQASRLGWTVGITVEDLVGAQCGAVIGLHPQDDEWLGGERMKGVWYETETDTAAHQAAMEVVPYGRYKAMAVSPLAAGRLDPPDIALIYATPAQMILFINGLQWAGYRKLEWGCVGESSCADSWGRALKTREPSLSIPCFAERRYGGVMEDELLMAIPPKFLPKVIEGLGHLSANGLRYPIPPYGIQSDARAGLGASYSDK</sequence>
<dbReference type="Proteomes" id="UP000229498">
    <property type="component" value="Unassembled WGS sequence"/>
</dbReference>
<dbReference type="RefSeq" id="WP_109792762.1">
    <property type="nucleotide sequence ID" value="NZ_PHIG01000006.1"/>
</dbReference>
<name>A0A2M9G6G0_9PROT</name>
<protein>
    <recommendedName>
        <fullName evidence="3">DUF169 domain-containing protein</fullName>
    </recommendedName>
</protein>
<keyword evidence="2" id="KW-1185">Reference proteome</keyword>
<evidence type="ECO:0008006" key="3">
    <source>
        <dbReference type="Google" id="ProtNLM"/>
    </source>
</evidence>
<dbReference type="InterPro" id="IPR003748">
    <property type="entry name" value="DUF169"/>
</dbReference>
<dbReference type="OrthoDB" id="9777728at2"/>
<evidence type="ECO:0000313" key="1">
    <source>
        <dbReference type="EMBL" id="PJK31294.1"/>
    </source>
</evidence>